<dbReference type="PROSITE" id="PS51186">
    <property type="entry name" value="GNAT"/>
    <property type="match status" value="1"/>
</dbReference>
<dbReference type="RefSeq" id="WP_222961662.1">
    <property type="nucleotide sequence ID" value="NZ_JAINZZ010000006.1"/>
</dbReference>
<accession>A0ABS7Q2Y5</accession>
<dbReference type="PANTHER" id="PTHR42791">
    <property type="entry name" value="GNAT FAMILY ACETYLTRANSFERASE"/>
    <property type="match status" value="1"/>
</dbReference>
<name>A0ABS7Q2Y5_9ACTN</name>
<dbReference type="CDD" id="cd04301">
    <property type="entry name" value="NAT_SF"/>
    <property type="match status" value="1"/>
</dbReference>
<feature type="domain" description="N-acetyltransferase" evidence="2">
    <location>
        <begin position="58"/>
        <end position="206"/>
    </location>
</feature>
<dbReference type="InterPro" id="IPR052523">
    <property type="entry name" value="Trichothecene_AcTrans"/>
</dbReference>
<dbReference type="Pfam" id="PF00583">
    <property type="entry name" value="Acetyltransf_1"/>
    <property type="match status" value="1"/>
</dbReference>
<dbReference type="Proteomes" id="UP000778578">
    <property type="component" value="Unassembled WGS sequence"/>
</dbReference>
<dbReference type="Gene3D" id="3.40.630.30">
    <property type="match status" value="1"/>
</dbReference>
<dbReference type="InterPro" id="IPR000182">
    <property type="entry name" value="GNAT_dom"/>
</dbReference>
<comment type="caution">
    <text evidence="3">The sequence shown here is derived from an EMBL/GenBank/DDBJ whole genome shotgun (WGS) entry which is preliminary data.</text>
</comment>
<feature type="region of interest" description="Disordered" evidence="1">
    <location>
        <begin position="80"/>
        <end position="100"/>
    </location>
</feature>
<feature type="compositionally biased region" description="Basic and acidic residues" evidence="1">
    <location>
        <begin position="80"/>
        <end position="89"/>
    </location>
</feature>
<proteinExistence type="predicted"/>
<organism evidence="3 4">
    <name type="scientific">Actinacidiphila acidipaludis</name>
    <dbReference type="NCBI Taxonomy" id="2873382"/>
    <lineage>
        <taxon>Bacteria</taxon>
        <taxon>Bacillati</taxon>
        <taxon>Actinomycetota</taxon>
        <taxon>Actinomycetes</taxon>
        <taxon>Kitasatosporales</taxon>
        <taxon>Streptomycetaceae</taxon>
        <taxon>Actinacidiphila</taxon>
    </lineage>
</organism>
<dbReference type="EMBL" id="JAINZZ010000006">
    <property type="protein sequence ID" value="MBY8877497.1"/>
    <property type="molecule type" value="Genomic_DNA"/>
</dbReference>
<dbReference type="SUPFAM" id="SSF55729">
    <property type="entry name" value="Acyl-CoA N-acyltransferases (Nat)"/>
    <property type="match status" value="1"/>
</dbReference>
<reference evidence="3 4" key="1">
    <citation type="submission" date="2021-08" db="EMBL/GenBank/DDBJ databases">
        <title>WGS of actinomycetes from Thailand.</title>
        <authorList>
            <person name="Thawai C."/>
        </authorList>
    </citation>
    <scope>NUCLEOTIDE SEQUENCE [LARGE SCALE GENOMIC DNA]</scope>
    <source>
        <strain evidence="3 4">PLK6-54</strain>
    </source>
</reference>
<gene>
    <name evidence="3" type="ORF">K7862_07585</name>
</gene>
<evidence type="ECO:0000256" key="1">
    <source>
        <dbReference type="SAM" id="MobiDB-lite"/>
    </source>
</evidence>
<dbReference type="InterPro" id="IPR016181">
    <property type="entry name" value="Acyl_CoA_acyltransferase"/>
</dbReference>
<evidence type="ECO:0000313" key="3">
    <source>
        <dbReference type="EMBL" id="MBY8877497.1"/>
    </source>
</evidence>
<sequence length="211" mass="23267">MGVAIRRAGAEDRDAVAKLLDEVFHHDPVSSWVFPDPEHRRTSHIRLMGAFLDNALAEGYVDVTEDGSACALWLSVPAHEDGEAGHGESGDEADGDGPAEFRELVDPANERVEQIARLMEAAHPGDRPHEYLMLIAVSEEVRSQGVGAALIESVLERCDREGLAAYLEASSMRSRGLYERLGFVFMGRTVDLPDGPHMWPMWRDPRPATHS</sequence>
<keyword evidence="4" id="KW-1185">Reference proteome</keyword>
<protein>
    <submittedName>
        <fullName evidence="3">GNAT family N-acetyltransferase</fullName>
    </submittedName>
</protein>
<evidence type="ECO:0000313" key="4">
    <source>
        <dbReference type="Proteomes" id="UP000778578"/>
    </source>
</evidence>
<dbReference type="PANTHER" id="PTHR42791:SF1">
    <property type="entry name" value="N-ACETYLTRANSFERASE DOMAIN-CONTAINING PROTEIN"/>
    <property type="match status" value="1"/>
</dbReference>
<evidence type="ECO:0000259" key="2">
    <source>
        <dbReference type="PROSITE" id="PS51186"/>
    </source>
</evidence>